<organism evidence="2">
    <name type="scientific">marine metagenome</name>
    <dbReference type="NCBI Taxonomy" id="408172"/>
    <lineage>
        <taxon>unclassified sequences</taxon>
        <taxon>metagenomes</taxon>
        <taxon>ecological metagenomes</taxon>
    </lineage>
</organism>
<evidence type="ECO:0000256" key="1">
    <source>
        <dbReference type="SAM" id="Phobius"/>
    </source>
</evidence>
<evidence type="ECO:0000313" key="2">
    <source>
        <dbReference type="EMBL" id="SUZ52221.1"/>
    </source>
</evidence>
<dbReference type="InterPro" id="IPR012899">
    <property type="entry name" value="LTXXQ"/>
</dbReference>
<feature type="non-terminal residue" evidence="2">
    <location>
        <position position="157"/>
    </location>
</feature>
<accession>A0A381NC94</accession>
<sequence>MKKFSCKSNSALRNLMIGALVTVSVPLIISACRTQEMNPPERATEFVTTHLDLSDNQTRKFSPIAENMFAEKEDLLEMRKNLSNEIIDQMKSDNADAARLEAVLNKNIEQLQLKLAKFSTNFAEFHAILTPEQRTELVEKIESRLEHADKRGRRGHW</sequence>
<keyword evidence="1" id="KW-0472">Membrane</keyword>
<protein>
    <recommendedName>
        <fullName evidence="3">Periplasmic heavy metal sensor</fullName>
    </recommendedName>
</protein>
<dbReference type="Gene3D" id="1.20.120.1490">
    <property type="match status" value="1"/>
</dbReference>
<name>A0A381NC94_9ZZZZ</name>
<gene>
    <name evidence="2" type="ORF">METZ01_LOCUS5075</name>
</gene>
<keyword evidence="1" id="KW-0812">Transmembrane</keyword>
<keyword evidence="1" id="KW-1133">Transmembrane helix</keyword>
<dbReference type="Pfam" id="PF07813">
    <property type="entry name" value="LTXXQ"/>
    <property type="match status" value="1"/>
</dbReference>
<reference evidence="2" key="1">
    <citation type="submission" date="2018-05" db="EMBL/GenBank/DDBJ databases">
        <authorList>
            <person name="Lanie J.A."/>
            <person name="Ng W.-L."/>
            <person name="Kazmierczak K.M."/>
            <person name="Andrzejewski T.M."/>
            <person name="Davidsen T.M."/>
            <person name="Wayne K.J."/>
            <person name="Tettelin H."/>
            <person name="Glass J.I."/>
            <person name="Rusch D."/>
            <person name="Podicherti R."/>
            <person name="Tsui H.-C.T."/>
            <person name="Winkler M.E."/>
        </authorList>
    </citation>
    <scope>NUCLEOTIDE SEQUENCE</scope>
</reference>
<dbReference type="AlphaFoldDB" id="A0A381NC94"/>
<dbReference type="PROSITE" id="PS51257">
    <property type="entry name" value="PROKAR_LIPOPROTEIN"/>
    <property type="match status" value="1"/>
</dbReference>
<evidence type="ECO:0008006" key="3">
    <source>
        <dbReference type="Google" id="ProtNLM"/>
    </source>
</evidence>
<dbReference type="EMBL" id="UINC01000263">
    <property type="protein sequence ID" value="SUZ52221.1"/>
    <property type="molecule type" value="Genomic_DNA"/>
</dbReference>
<feature type="transmembrane region" description="Helical" evidence="1">
    <location>
        <begin position="12"/>
        <end position="29"/>
    </location>
</feature>
<proteinExistence type="predicted"/>
<dbReference type="GO" id="GO:0042597">
    <property type="term" value="C:periplasmic space"/>
    <property type="evidence" value="ECO:0007669"/>
    <property type="project" value="InterPro"/>
</dbReference>